<feature type="compositionally biased region" description="Polar residues" evidence="2">
    <location>
        <begin position="1068"/>
        <end position="1087"/>
    </location>
</feature>
<feature type="region of interest" description="Disordered" evidence="2">
    <location>
        <begin position="1488"/>
        <end position="1528"/>
    </location>
</feature>
<evidence type="ECO:0000256" key="2">
    <source>
        <dbReference type="SAM" id="MobiDB-lite"/>
    </source>
</evidence>
<name>U6MB49_EIMMA</name>
<evidence type="ECO:0000313" key="4">
    <source>
        <dbReference type="EMBL" id="CDJ61251.1"/>
    </source>
</evidence>
<keyword evidence="3" id="KW-0472">Membrane</keyword>
<feature type="compositionally biased region" description="Low complexity" evidence="2">
    <location>
        <begin position="1432"/>
        <end position="1448"/>
    </location>
</feature>
<feature type="compositionally biased region" description="Polar residues" evidence="2">
    <location>
        <begin position="1890"/>
        <end position="1899"/>
    </location>
</feature>
<feature type="compositionally biased region" description="Low complexity" evidence="2">
    <location>
        <begin position="811"/>
        <end position="824"/>
    </location>
</feature>
<feature type="transmembrane region" description="Helical" evidence="3">
    <location>
        <begin position="215"/>
        <end position="236"/>
    </location>
</feature>
<feature type="transmembrane region" description="Helical" evidence="3">
    <location>
        <begin position="555"/>
        <end position="572"/>
    </location>
</feature>
<feature type="region of interest" description="Disordered" evidence="2">
    <location>
        <begin position="1873"/>
        <end position="1944"/>
    </location>
</feature>
<feature type="region of interest" description="Disordered" evidence="2">
    <location>
        <begin position="1427"/>
        <end position="1448"/>
    </location>
</feature>
<feature type="compositionally biased region" description="Basic and acidic residues" evidence="2">
    <location>
        <begin position="2015"/>
        <end position="2027"/>
    </location>
</feature>
<feature type="region of interest" description="Disordered" evidence="2">
    <location>
        <begin position="1068"/>
        <end position="1123"/>
    </location>
</feature>
<dbReference type="Proteomes" id="UP000030763">
    <property type="component" value="Unassembled WGS sequence"/>
</dbReference>
<feature type="region of interest" description="Disordered" evidence="2">
    <location>
        <begin position="60"/>
        <end position="83"/>
    </location>
</feature>
<evidence type="ECO:0000313" key="5">
    <source>
        <dbReference type="Proteomes" id="UP000030763"/>
    </source>
</evidence>
<dbReference type="EMBL" id="HG722037">
    <property type="protein sequence ID" value="CDJ61251.1"/>
    <property type="molecule type" value="Genomic_DNA"/>
</dbReference>
<feature type="compositionally biased region" description="Basic and acidic residues" evidence="2">
    <location>
        <begin position="795"/>
        <end position="810"/>
    </location>
</feature>
<sequence length="2027" mass="218099">MLPQSHAHLGGSQRAAPVQANLHAYRVIASPAAAGSTERREDEAEGAAVVTANAEAYGFPPFAKQSTQDRSTRAEGPSGVLANEALRPTDALKDIQQDAKSNSSHAGNDCGKDSPGKHHLGLRQLAFQSVLLLVSWISLAVFQPNGRPLLLIAAIALSRLHLGWLLCCILRMVLPRYMSTDLSEDPEAKKLDQGRLSAFVGRLGYRCWTRMPLRYWHCAFYLLLLLAAFWAASVVWEDSQEGLQALQGGGGTALPSTQTWLGGGLSPLLLNSDSPQHVKIAATAVARGREASDYLLWLLHSAAQQKFGRVLLLLRSFTFWINSFLLQPFVAVLGHTGLFASVNGTCSLSDAPEVSPDSGDPQEGWLMWLQTAVQNAVRSLPSAAHTFLCGERTGGSICREEEAAAWRHIVAEAPPDFGGEGSAVEIGPYCLALVLLLVYSLSAALHRVCLAGFAAIRHTWFIWSLQDGSTTRPLGESLGVACKSALTAFAVAFVLLALLWGAAAATSRGVALVRLVWGHLLGKTSSECERNGHTKAAKCSSSSCRPRVGIRRSRGNVGLEILAACLTCWVLLLSDREFVMFTWVTLQPLRLSVLSTVLLLRLPSSQVATLLAWPPPLREPALVLQRSQPLKIIDPVAVGSMLGCVLAAAALRLLLNLVVRLGGLVRRPFASSRVNQADGGVGLLGVSRGHWKVRSSSPSGSDSPAPSTLLQKLQEQNGVIAELQASLEKERCRATLAEELIAKLKEAARTQTILTPPEVNGDTSPHALPVKPHADSRHRLASPGEICRGQAPQTHHQDHGKQHNDTEKGQQKQQNQEQQRQQQQLEGNPRVKDLQQQVHGAAEQQMNVYAEQLQKAQQQLGELQRQLRGAQSQLMELQQKRDTDALAHDQRQQQLVSEAALWRGREGEARAECERLKVDLAEASRALEGLRRAHGGQQQEANVAQAEDKGHIKRMAQLLQKQTEELANKTAEINTLRSKLTQVATSTSRGSPSLVDLPSETPRVQPKRLVEQTEDTAPNLVVGGLLSKLDDITHGIKQNVENDTKTVNLHKTHFSSLGCRFSPNLSHSSNTVASGNTSDDTESQLNHSSRDTAFSGDDPPLLEDPTSVDPSPRRNPGAFRRLERKEALSKEEYGKLDEALQTIGKCIFPLRTVLEHLDLPQATLDAARRLLETTTQYTGDSARLQEILAHPSNCTWEGDVKLLATDMEVLGQAWPSEESCRRLLQRQGDVHTLSPVEQKFLPFADLPQGRKRVAMMQFVLGLDVQWQAACRRLDRMEASLCLLRRSTVLRTLCATCAALHEEMNRACTFEAFEGAGGTEAEKETTGITASTAPTPWCTRIWKTSKSCDAALREFAVWKDNGDFNFACLKNAASICPPALQGFSLLHLILSVSGVAACEGEIGPTANGEGAEVDSTFPNRLKTEIYGGTAPFSSSSPSDAKSTAISPASCPSTAAAPTQKCDCAICEDADLAPRGPPRDWRRQLLMMKQQKIFRTPSRKTLSPSTDASHSQSPTAAAAAAEKQDTSPASDGLEAAIAIVTLYYDDLTGRQNKLADMGRHMQQEVSMASRFYRSVHGKLLGGASATSRTTSRSSSASSGTGGGETTFVRRVQAPPAAEAASVPGHVPTETERRLEQACQILKNIHSTVPLLTDAWSGFHTEEKVDALRVMAGLLETWPFKQVATDKTALAKSSLLSLEREAAPLRAMVAKASSAAVAAEAAVKAQEAARRVNASEGTAQPQRSVRQVEVNRLHGLGAGKQLHLEAADMGSQGSDRSIPCPTLLTGQTVSGQLTKGSRSRQPNTALPLPGKPMRRVGTGGNSSTNDSSAQARRPVSYSRGWSGASAAPPPKQLHGRIIRTNTQPTEAAALFLGRAGGKQAREPALSPPLEKSALTNGQQRRSSGPGDVLDSMACEHIPPHPRPEAADAATKTSAVSGGASTVQRSPQLEPALVTTMVQSDNGCQSAPSPCLLDNSDAHCDHSGVEEAALSGNGVQSQSAQQPKCLNPPDGAADLASGGEEREEMRFLEES</sequence>
<feature type="region of interest" description="Disordered" evidence="2">
    <location>
        <begin position="982"/>
        <end position="1003"/>
    </location>
</feature>
<keyword evidence="3" id="KW-0812">Transmembrane</keyword>
<feature type="compositionally biased region" description="Polar residues" evidence="2">
    <location>
        <begin position="982"/>
        <end position="991"/>
    </location>
</feature>
<feature type="compositionally biased region" description="Polar residues" evidence="2">
    <location>
        <begin position="1781"/>
        <end position="1801"/>
    </location>
</feature>
<feature type="compositionally biased region" description="Polar residues" evidence="2">
    <location>
        <begin position="1497"/>
        <end position="1513"/>
    </location>
</feature>
<feature type="region of interest" description="Disordered" evidence="2">
    <location>
        <begin position="1765"/>
        <end position="1852"/>
    </location>
</feature>
<keyword evidence="3" id="KW-1133">Transmembrane helix</keyword>
<feature type="compositionally biased region" description="Polar residues" evidence="2">
    <location>
        <begin position="1989"/>
        <end position="2000"/>
    </location>
</feature>
<feature type="transmembrane region" description="Helical" evidence="3">
    <location>
        <begin position="149"/>
        <end position="174"/>
    </location>
</feature>
<feature type="region of interest" description="Disordered" evidence="2">
    <location>
        <begin position="752"/>
        <end position="832"/>
    </location>
</feature>
<dbReference type="Gene3D" id="1.20.58.2220">
    <property type="entry name" value="Formin, FH2 domain"/>
    <property type="match status" value="1"/>
</dbReference>
<feature type="coiled-coil region" evidence="1">
    <location>
        <begin position="913"/>
        <end position="979"/>
    </location>
</feature>
<dbReference type="OrthoDB" id="347825at2759"/>
<dbReference type="GeneID" id="25337908"/>
<accession>U6MB49</accession>
<gene>
    <name evidence="4" type="ORF">EMWEY_00039220</name>
</gene>
<evidence type="ECO:0000256" key="3">
    <source>
        <dbReference type="SAM" id="Phobius"/>
    </source>
</evidence>
<dbReference type="VEuPathDB" id="ToxoDB:EMWEY_00039220"/>
<feature type="coiled-coil region" evidence="1">
    <location>
        <begin position="713"/>
        <end position="747"/>
    </location>
</feature>
<proteinExistence type="predicted"/>
<keyword evidence="5" id="KW-1185">Reference proteome</keyword>
<dbReference type="OMA" id="WHCAFYL"/>
<protein>
    <submittedName>
        <fullName evidence="4">Uncharacterized protein</fullName>
    </submittedName>
</protein>
<feature type="region of interest" description="Disordered" evidence="2">
    <location>
        <begin position="1580"/>
        <end position="1604"/>
    </location>
</feature>
<organism evidence="4 5">
    <name type="scientific">Eimeria maxima</name>
    <name type="common">Coccidian parasite</name>
    <dbReference type="NCBI Taxonomy" id="5804"/>
    <lineage>
        <taxon>Eukaryota</taxon>
        <taxon>Sar</taxon>
        <taxon>Alveolata</taxon>
        <taxon>Apicomplexa</taxon>
        <taxon>Conoidasida</taxon>
        <taxon>Coccidia</taxon>
        <taxon>Eucoccidiorida</taxon>
        <taxon>Eimeriorina</taxon>
        <taxon>Eimeriidae</taxon>
        <taxon>Eimeria</taxon>
    </lineage>
</organism>
<feature type="transmembrane region" description="Helical" evidence="3">
    <location>
        <begin position="485"/>
        <end position="505"/>
    </location>
</feature>
<dbReference type="RefSeq" id="XP_013337901.1">
    <property type="nucleotide sequence ID" value="XM_013482447.1"/>
</dbReference>
<reference evidence="4" key="1">
    <citation type="submission" date="2013-10" db="EMBL/GenBank/DDBJ databases">
        <title>Genomic analysis of the causative agents of coccidiosis in chickens.</title>
        <authorList>
            <person name="Reid A.J."/>
            <person name="Blake D."/>
            <person name="Billington K."/>
            <person name="Browne H."/>
            <person name="Dunn M."/>
            <person name="Hung S."/>
            <person name="Kawahara F."/>
            <person name="Miranda-Saavedra D."/>
            <person name="Mourier T."/>
            <person name="Nagra H."/>
            <person name="Otto T.D."/>
            <person name="Rawlings N."/>
            <person name="Sanchez A."/>
            <person name="Sanders M."/>
            <person name="Subramaniam C."/>
            <person name="Tay Y."/>
            <person name="Dear P."/>
            <person name="Doerig C."/>
            <person name="Gruber A."/>
            <person name="Parkinson J."/>
            <person name="Shirley M."/>
            <person name="Wan K.L."/>
            <person name="Berriman M."/>
            <person name="Tomley F."/>
            <person name="Pain A."/>
        </authorList>
    </citation>
    <scope>NUCLEOTIDE SEQUENCE [LARGE SCALE GENOMIC DNA]</scope>
    <source>
        <strain evidence="4">Weybridge</strain>
    </source>
</reference>
<evidence type="ECO:0000256" key="1">
    <source>
        <dbReference type="SAM" id="Coils"/>
    </source>
</evidence>
<dbReference type="InterPro" id="IPR042201">
    <property type="entry name" value="FH2_Formin_sf"/>
</dbReference>
<feature type="compositionally biased region" description="Low complexity" evidence="2">
    <location>
        <begin position="1580"/>
        <end position="1596"/>
    </location>
</feature>
<feature type="compositionally biased region" description="Polar residues" evidence="2">
    <location>
        <begin position="1927"/>
        <end position="1943"/>
    </location>
</feature>
<reference evidence="4" key="2">
    <citation type="submission" date="2013-10" db="EMBL/GenBank/DDBJ databases">
        <authorList>
            <person name="Aslett M."/>
        </authorList>
    </citation>
    <scope>NUCLEOTIDE SEQUENCE [LARGE SCALE GENOMIC DNA]</scope>
    <source>
        <strain evidence="4">Weybridge</strain>
    </source>
</reference>
<feature type="region of interest" description="Disordered" evidence="2">
    <location>
        <begin position="1985"/>
        <end position="2027"/>
    </location>
</feature>
<keyword evidence="1" id="KW-0175">Coiled coil</keyword>
<dbReference type="SUPFAM" id="SSF101447">
    <property type="entry name" value="Formin homology 2 domain (FH2 domain)"/>
    <property type="match status" value="1"/>
</dbReference>